<dbReference type="Proteomes" id="UP000009326">
    <property type="component" value="Unassembled WGS sequence"/>
</dbReference>
<dbReference type="Gene3D" id="3.40.50.1110">
    <property type="entry name" value="SGNH hydrolase"/>
    <property type="match status" value="1"/>
</dbReference>
<dbReference type="GO" id="GO:0016787">
    <property type="term" value="F:hydrolase activity"/>
    <property type="evidence" value="ECO:0007669"/>
    <property type="project" value="UniProtKB-KW"/>
</dbReference>
<dbReference type="Pfam" id="PF13472">
    <property type="entry name" value="Lipase_GDSL_2"/>
    <property type="match status" value="1"/>
</dbReference>
<dbReference type="AlphaFoldDB" id="I7JZD0"/>
<reference evidence="3 5" key="2">
    <citation type="journal article" date="2015" name="Genome Announc.">
        <title>Expanding the biotechnology potential of lactobacilli through comparative genomics of 213 strains and associated genera.</title>
        <authorList>
            <person name="Sun Z."/>
            <person name="Harris H.M."/>
            <person name="McCann A."/>
            <person name="Guo C."/>
            <person name="Argimon S."/>
            <person name="Zhang W."/>
            <person name="Yang X."/>
            <person name="Jeffery I.B."/>
            <person name="Cooney J.C."/>
            <person name="Kagawa T.F."/>
            <person name="Liu W."/>
            <person name="Song Y."/>
            <person name="Salvetti E."/>
            <person name="Wrobel A."/>
            <person name="Rasinkangas P."/>
            <person name="Parkhill J."/>
            <person name="Rea M.C."/>
            <person name="O'Sullivan O."/>
            <person name="Ritari J."/>
            <person name="Douillard F.P."/>
            <person name="Paul Ross R."/>
            <person name="Yang R."/>
            <person name="Briner A.E."/>
            <person name="Felis G.E."/>
            <person name="de Vos W.M."/>
            <person name="Barrangou R."/>
            <person name="Klaenhammer T.R."/>
            <person name="Caufield P.W."/>
            <person name="Cui Y."/>
            <person name="Zhang H."/>
            <person name="O'Toole P.W."/>
        </authorList>
    </citation>
    <scope>NUCLEOTIDE SEQUENCE [LARGE SCALE GENOMIC DNA]</scope>
    <source>
        <strain evidence="3 5">DSM 23908</strain>
    </source>
</reference>
<reference evidence="2 4" key="1">
    <citation type="submission" date="2012-06" db="EMBL/GenBank/DDBJ databases">
        <title>Draft genome sequence of Lactobacillus gigeriorum CRBIP 24.85T, isolated from chicken crop.</title>
        <authorList>
            <person name="Cousin S."/>
            <person name="Ma L."/>
            <person name="Creno S."/>
            <person name="Clermont D."/>
            <person name="Loux V."/>
            <person name="Bizet C."/>
            <person name="Bouchier C."/>
        </authorList>
    </citation>
    <scope>NUCLEOTIDE SEQUENCE [LARGE SCALE GENOMIC DNA]</scope>
    <source>
        <strain evidence="4">CRBIP 24.85T</strain>
        <strain evidence="2">Type strain: CRBIP 24.85</strain>
    </source>
</reference>
<accession>I7JZD0</accession>
<keyword evidence="5" id="KW-1185">Reference proteome</keyword>
<dbReference type="RefSeq" id="WP_008472057.1">
    <property type="nucleotide sequence ID" value="NZ_AYZO01000010.1"/>
</dbReference>
<evidence type="ECO:0000313" key="3">
    <source>
        <dbReference type="EMBL" id="KRN13250.1"/>
    </source>
</evidence>
<protein>
    <submittedName>
        <fullName evidence="3">GDSL-like lipase acylhydrolase</fullName>
    </submittedName>
    <submittedName>
        <fullName evidence="2">GDSL-like lipase/acylhydrolase</fullName>
    </submittedName>
</protein>
<dbReference type="OrthoDB" id="2394030at2"/>
<dbReference type="PATRIC" id="fig|1423751.3.peg.244"/>
<name>I7JZD0_9LACO</name>
<proteinExistence type="predicted"/>
<dbReference type="InterPro" id="IPR013830">
    <property type="entry name" value="SGNH_hydro"/>
</dbReference>
<keyword evidence="2" id="KW-0378">Hydrolase</keyword>
<dbReference type="SUPFAM" id="SSF52266">
    <property type="entry name" value="SGNH hydrolase"/>
    <property type="match status" value="1"/>
</dbReference>
<organism evidence="2 4">
    <name type="scientific">Lactobacillus gigeriorum DSM 23908 = CRBIP 24.85</name>
    <dbReference type="NCBI Taxonomy" id="1423751"/>
    <lineage>
        <taxon>Bacteria</taxon>
        <taxon>Bacillati</taxon>
        <taxon>Bacillota</taxon>
        <taxon>Bacilli</taxon>
        <taxon>Lactobacillales</taxon>
        <taxon>Lactobacillaceae</taxon>
        <taxon>Lactobacillus</taxon>
    </lineage>
</organism>
<dbReference type="InterPro" id="IPR036514">
    <property type="entry name" value="SGNH_hydro_sf"/>
</dbReference>
<comment type="caution">
    <text evidence="2">The sequence shown here is derived from an EMBL/GenBank/DDBJ whole genome shotgun (WGS) entry which is preliminary data.</text>
</comment>
<dbReference type="EMBL" id="AYZO01000010">
    <property type="protein sequence ID" value="KRN13250.1"/>
    <property type="molecule type" value="Genomic_DNA"/>
</dbReference>
<sequence>MSNETFLISIRQNNDLSDVAVNQLRMDLADHPLNQRQYITFADLKGNSRQYGVNQIQFCPEKLTGKKVLFLGSSVTFGYGALAESFVDYLWKKCGVVAIKDAENGTTLADHDVYRPGDSYYHRLLEELTETEYIDAFVLQLSTNDAFKSSKLGTIAHDKEISTKTVTGAIEAILTQVKSRWHCPIIIYSNPYFANEMYAQMVKQVQLLKSKYDFTFLDFYHDQAFQVNQELYMADEIHPTRAGYQEIWLPRFESALNNLLD</sequence>
<evidence type="ECO:0000313" key="5">
    <source>
        <dbReference type="Proteomes" id="UP000051521"/>
    </source>
</evidence>
<dbReference type="EMBL" id="CAKC01000002">
    <property type="protein sequence ID" value="CCI86195.1"/>
    <property type="molecule type" value="Genomic_DNA"/>
</dbReference>
<evidence type="ECO:0000259" key="1">
    <source>
        <dbReference type="Pfam" id="PF13472"/>
    </source>
</evidence>
<feature type="domain" description="SGNH hydrolase-type esterase" evidence="1">
    <location>
        <begin position="70"/>
        <end position="245"/>
    </location>
</feature>
<evidence type="ECO:0000313" key="4">
    <source>
        <dbReference type="Proteomes" id="UP000009326"/>
    </source>
</evidence>
<dbReference type="Proteomes" id="UP000051521">
    <property type="component" value="Unassembled WGS sequence"/>
</dbReference>
<dbReference type="STRING" id="1423751.FC38_GL000240"/>
<evidence type="ECO:0000313" key="2">
    <source>
        <dbReference type="EMBL" id="CCI86195.1"/>
    </source>
</evidence>
<gene>
    <name evidence="2" type="ORF">BN52_04340</name>
    <name evidence="3" type="ORF">FC38_GL000240</name>
</gene>
<dbReference type="CDD" id="cd00229">
    <property type="entry name" value="SGNH_hydrolase"/>
    <property type="match status" value="1"/>
</dbReference>